<keyword evidence="6 8" id="KW-0472">Membrane</keyword>
<dbReference type="InterPro" id="IPR003918">
    <property type="entry name" value="NADH_UbQ_OxRdtase"/>
</dbReference>
<dbReference type="PANTHER" id="PTHR42682">
    <property type="entry name" value="HYDROGENASE-4 COMPONENT F"/>
    <property type="match status" value="1"/>
</dbReference>
<evidence type="ECO:0000256" key="1">
    <source>
        <dbReference type="ARBA" id="ARBA00004651"/>
    </source>
</evidence>
<feature type="transmembrane region" description="Helical" evidence="8">
    <location>
        <begin position="38"/>
        <end position="57"/>
    </location>
</feature>
<name>A0A125R073_9GAMM</name>
<evidence type="ECO:0000256" key="7">
    <source>
        <dbReference type="RuleBase" id="RU000320"/>
    </source>
</evidence>
<feature type="transmembrane region" description="Helical" evidence="8">
    <location>
        <begin position="552"/>
        <end position="570"/>
    </location>
</feature>
<protein>
    <submittedName>
        <fullName evidence="10">Na(+)/H(+) antiporter subunit A</fullName>
    </submittedName>
</protein>
<comment type="subcellular location">
    <subcellularLocation>
        <location evidence="1">Cell membrane</location>
        <topology evidence="1">Multi-pass membrane protein</topology>
    </subcellularLocation>
    <subcellularLocation>
        <location evidence="7">Membrane</location>
        <topology evidence="7">Multi-pass membrane protein</topology>
    </subcellularLocation>
</comment>
<accession>A0A125R073</accession>
<evidence type="ECO:0000256" key="5">
    <source>
        <dbReference type="ARBA" id="ARBA00023002"/>
    </source>
</evidence>
<organism evidence="10 11">
    <name type="scientific">Halomonas chromatireducens</name>
    <dbReference type="NCBI Taxonomy" id="507626"/>
    <lineage>
        <taxon>Bacteria</taxon>
        <taxon>Pseudomonadati</taxon>
        <taxon>Pseudomonadota</taxon>
        <taxon>Gammaproteobacteria</taxon>
        <taxon>Oceanospirillales</taxon>
        <taxon>Halomonadaceae</taxon>
        <taxon>Halomonas</taxon>
    </lineage>
</organism>
<feature type="transmembrane region" description="Helical" evidence="8">
    <location>
        <begin position="189"/>
        <end position="207"/>
    </location>
</feature>
<evidence type="ECO:0000256" key="2">
    <source>
        <dbReference type="ARBA" id="ARBA00022475"/>
    </source>
</evidence>
<feature type="transmembrane region" description="Helical" evidence="8">
    <location>
        <begin position="423"/>
        <end position="443"/>
    </location>
</feature>
<evidence type="ECO:0000313" key="11">
    <source>
        <dbReference type="Proteomes" id="UP000063387"/>
    </source>
</evidence>
<dbReference type="STRING" id="507626.LOKO_02234"/>
<dbReference type="AlphaFoldDB" id="A0A125R073"/>
<dbReference type="GO" id="GO:0008137">
    <property type="term" value="F:NADH dehydrogenase (ubiquinone) activity"/>
    <property type="evidence" value="ECO:0007669"/>
    <property type="project" value="InterPro"/>
</dbReference>
<keyword evidence="3 7" id="KW-0812">Transmembrane</keyword>
<dbReference type="Proteomes" id="UP000063387">
    <property type="component" value="Chromosome"/>
</dbReference>
<dbReference type="GO" id="GO:0042773">
    <property type="term" value="P:ATP synthesis coupled electron transport"/>
    <property type="evidence" value="ECO:0007669"/>
    <property type="project" value="InterPro"/>
</dbReference>
<keyword evidence="11" id="KW-1185">Reference proteome</keyword>
<dbReference type="OrthoDB" id="9768329at2"/>
<evidence type="ECO:0000259" key="9">
    <source>
        <dbReference type="Pfam" id="PF00361"/>
    </source>
</evidence>
<keyword evidence="5" id="KW-0560">Oxidoreductase</keyword>
<feature type="transmembrane region" description="Helical" evidence="8">
    <location>
        <begin position="275"/>
        <end position="298"/>
    </location>
</feature>
<feature type="transmembrane region" description="Helical" evidence="8">
    <location>
        <begin position="344"/>
        <end position="361"/>
    </location>
</feature>
<dbReference type="RefSeq" id="WP_066448941.1">
    <property type="nucleotide sequence ID" value="NZ_CP014226.1"/>
</dbReference>
<evidence type="ECO:0000256" key="8">
    <source>
        <dbReference type="SAM" id="Phobius"/>
    </source>
</evidence>
<proteinExistence type="predicted"/>
<dbReference type="EMBL" id="CP014226">
    <property type="protein sequence ID" value="AMD01294.1"/>
    <property type="molecule type" value="Genomic_DNA"/>
</dbReference>
<dbReference type="InterPro" id="IPR001750">
    <property type="entry name" value="ND/Mrp_TM"/>
</dbReference>
<feature type="transmembrane region" description="Helical" evidence="8">
    <location>
        <begin position="77"/>
        <end position="97"/>
    </location>
</feature>
<evidence type="ECO:0000256" key="3">
    <source>
        <dbReference type="ARBA" id="ARBA00022692"/>
    </source>
</evidence>
<feature type="domain" description="NADH:quinone oxidoreductase/Mrp antiporter transmembrane" evidence="9">
    <location>
        <begin position="121"/>
        <end position="389"/>
    </location>
</feature>
<feature type="transmembrane region" description="Helical" evidence="8">
    <location>
        <begin position="463"/>
        <end position="481"/>
    </location>
</feature>
<dbReference type="GO" id="GO:0005886">
    <property type="term" value="C:plasma membrane"/>
    <property type="evidence" value="ECO:0007669"/>
    <property type="project" value="UniProtKB-SubCell"/>
</dbReference>
<feature type="transmembrane region" description="Helical" evidence="8">
    <location>
        <begin position="151"/>
        <end position="177"/>
    </location>
</feature>
<feature type="transmembrane region" description="Helical" evidence="8">
    <location>
        <begin position="12"/>
        <end position="31"/>
    </location>
</feature>
<dbReference type="KEGG" id="hco:LOKO_02234"/>
<keyword evidence="4 8" id="KW-1133">Transmembrane helix</keyword>
<feature type="transmembrane region" description="Helical" evidence="8">
    <location>
        <begin position="109"/>
        <end position="131"/>
    </location>
</feature>
<dbReference type="GO" id="GO:0016491">
    <property type="term" value="F:oxidoreductase activity"/>
    <property type="evidence" value="ECO:0007669"/>
    <property type="project" value="UniProtKB-KW"/>
</dbReference>
<dbReference type="PANTHER" id="PTHR42682:SF4">
    <property type="entry name" value="NADH-UBIQUINONE_PLASTOQUINONE"/>
    <property type="match status" value="1"/>
</dbReference>
<dbReference type="Pfam" id="PF00361">
    <property type="entry name" value="Proton_antipo_M"/>
    <property type="match status" value="1"/>
</dbReference>
<feature type="transmembrane region" description="Helical" evidence="8">
    <location>
        <begin position="381"/>
        <end position="402"/>
    </location>
</feature>
<dbReference type="PRINTS" id="PR01437">
    <property type="entry name" value="NUOXDRDTASE4"/>
</dbReference>
<keyword evidence="2" id="KW-1003">Cell membrane</keyword>
<feature type="transmembrane region" description="Helical" evidence="8">
    <location>
        <begin position="304"/>
        <end position="324"/>
    </location>
</feature>
<feature type="transmembrane region" description="Helical" evidence="8">
    <location>
        <begin position="250"/>
        <end position="268"/>
    </location>
</feature>
<dbReference type="PATRIC" id="fig|507626.3.peg.2222"/>
<gene>
    <name evidence="10" type="primary">mrpA_4</name>
    <name evidence="10" type="ORF">LOKO_02234</name>
</gene>
<reference evidence="10 11" key="1">
    <citation type="journal article" date="2016" name="Genome Announc.">
        <title>Draft Genome Sequence of 'Halomonas chromatireducens' Strain AGD 8-3, a Haloalkaliphilic Chromate- and Selenite-Reducing Gammaproteobacterium.</title>
        <authorList>
            <person name="Sharko F.S."/>
            <person name="Shapovalova A.A."/>
            <person name="Tsygankova S.V."/>
            <person name="Komova A.V."/>
            <person name="Boulygina E.S."/>
            <person name="Teslyuk A.B."/>
            <person name="Gotovtsev P.M."/>
            <person name="Namsaraev Z.B."/>
            <person name="Khijniak T.V."/>
            <person name="Nedoluzhko A.V."/>
            <person name="Vasilov R.G."/>
        </authorList>
    </citation>
    <scope>NUCLEOTIDE SEQUENCE [LARGE SCALE GENOMIC DNA]</scope>
    <source>
        <strain evidence="10 11">AGD 8-3</strain>
    </source>
</reference>
<evidence type="ECO:0000256" key="4">
    <source>
        <dbReference type="ARBA" id="ARBA00022989"/>
    </source>
</evidence>
<sequence>MHEWFVINWPFIEWLSPSVVLILGGLLVAVLRGGAQKLVLLAAPGLALVAVLGSTPGTHGSFEFLNMQMTLGRVDSLSLVFAHVFAIMALVGAIYALHVRDTIQHTAALIYAGSAMGVVFAGDLVTLYVFWELMMLSSVWLIWRNRRAASLAAGFRYLMVHAVSGVLLLAGIVIYYTQTGSLSFDAIEAGSPAFWLILLGFIINAAVPPLHAWLTDAYPETTVTGAVFLCAFTTKTAVYTLIRGFPETELLIWLGTLMTLWGVTYAVLANNIRRLLAYHIISQVGFMVAGIGLGTAMALNGSAAHAYTHILYKALLFMSAGAIIHMTGRTKLTELGGLYRHMPLTFMFYMIAAFSISALPLTSGFVSKTMILEAYADQRAALVWLVLSLASAGTFLSVGLKLPWFAFMGRDSGLRPREAPTNMLIAMGIAAFFCLFIGVNPQWLYQMLPHQPVGYNAYTLAHVFWDLQLLSFVGLVFFVLLRFMAPKDKITLDTDWFYRVAAPRAVGVIHRHVTAVWRNLLDAMRWPLRSIVAQALRFHGPKGILARTWPTGSMVLWVAVLLTVTLLLYYI</sequence>
<evidence type="ECO:0000256" key="6">
    <source>
        <dbReference type="ARBA" id="ARBA00023136"/>
    </source>
</evidence>
<evidence type="ECO:0000313" key="10">
    <source>
        <dbReference type="EMBL" id="AMD01294.1"/>
    </source>
</evidence>
<dbReference type="NCBIfam" id="NF009310">
    <property type="entry name" value="PRK12668.1"/>
    <property type="match status" value="1"/>
</dbReference>
<reference evidence="10 11" key="2">
    <citation type="submission" date="2016-02" db="EMBL/GenBank/DDBJ databases">
        <authorList>
            <person name="Wen L."/>
            <person name="He K."/>
            <person name="Yang H."/>
        </authorList>
    </citation>
    <scope>NUCLEOTIDE SEQUENCE [LARGE SCALE GENOMIC DNA]</scope>
    <source>
        <strain evidence="10 11">AGD 8-3</strain>
    </source>
</reference>
<dbReference type="InterPro" id="IPR052175">
    <property type="entry name" value="ComplexI-like_HydComp"/>
</dbReference>